<dbReference type="AlphaFoldDB" id="A0A7K3NKE5"/>
<evidence type="ECO:0000256" key="12">
    <source>
        <dbReference type="HAMAP-Rule" id="MF_00165"/>
    </source>
</evidence>
<comment type="caution">
    <text evidence="14">The sequence shown here is derived from an EMBL/GenBank/DDBJ whole genome shotgun (WGS) entry which is preliminary data.</text>
</comment>
<keyword evidence="8 12" id="KW-0067">ATP-binding</keyword>
<organism evidence="14 15">
    <name type="scientific">Desulfolutivibrio sulfodismutans</name>
    <dbReference type="NCBI Taxonomy" id="63561"/>
    <lineage>
        <taxon>Bacteria</taxon>
        <taxon>Pseudomonadati</taxon>
        <taxon>Thermodesulfobacteriota</taxon>
        <taxon>Desulfovibrionia</taxon>
        <taxon>Desulfovibrionales</taxon>
        <taxon>Desulfovibrionaceae</taxon>
        <taxon>Desulfolutivibrio</taxon>
    </lineage>
</organism>
<dbReference type="PANTHER" id="PTHR10344:SF4">
    <property type="entry name" value="UMP-CMP KINASE 2, MITOCHONDRIAL"/>
    <property type="match status" value="1"/>
</dbReference>
<name>A0A7K3NKE5_9BACT</name>
<dbReference type="NCBIfam" id="TIGR00041">
    <property type="entry name" value="DTMP_kinase"/>
    <property type="match status" value="1"/>
</dbReference>
<comment type="catalytic activity">
    <reaction evidence="10 12">
        <text>dTMP + ATP = dTDP + ADP</text>
        <dbReference type="Rhea" id="RHEA:13517"/>
        <dbReference type="ChEBI" id="CHEBI:30616"/>
        <dbReference type="ChEBI" id="CHEBI:58369"/>
        <dbReference type="ChEBI" id="CHEBI:63528"/>
        <dbReference type="ChEBI" id="CHEBI:456216"/>
        <dbReference type="EC" id="2.7.4.9"/>
    </reaction>
</comment>
<dbReference type="Pfam" id="PF02223">
    <property type="entry name" value="Thymidylate_kin"/>
    <property type="match status" value="1"/>
</dbReference>
<dbReference type="InterPro" id="IPR018095">
    <property type="entry name" value="Thymidylate_kin_CS"/>
</dbReference>
<dbReference type="HAMAP" id="MF_00165">
    <property type="entry name" value="Thymidylate_kinase"/>
    <property type="match status" value="1"/>
</dbReference>
<sequence>MFVTFEGIEGTGKTTQIGLLAEDLTRQGKRVAITREPGGSRIGRELRRILLSLETKDLCDRAELFLYLADRAQHVAEVVRPALADGMTVLCDRFTDSTVAYQGHGRGLSPDLLRQLNDTATGGLAPDLTIVLDIDPEIGLRRALSRNLETGAQVSEGRFEAESLAFHARVRQGYLALAAADPGRIRVVAADAAPREVFASVRAACQEAAARHG</sequence>
<evidence type="ECO:0000256" key="4">
    <source>
        <dbReference type="ARBA" id="ARBA00022679"/>
    </source>
</evidence>
<evidence type="ECO:0000256" key="7">
    <source>
        <dbReference type="ARBA" id="ARBA00022777"/>
    </source>
</evidence>
<proteinExistence type="inferred from homology"/>
<dbReference type="SUPFAM" id="SSF52540">
    <property type="entry name" value="P-loop containing nucleoside triphosphate hydrolases"/>
    <property type="match status" value="1"/>
</dbReference>
<evidence type="ECO:0000256" key="6">
    <source>
        <dbReference type="ARBA" id="ARBA00022741"/>
    </source>
</evidence>
<keyword evidence="15" id="KW-1185">Reference proteome</keyword>
<evidence type="ECO:0000256" key="5">
    <source>
        <dbReference type="ARBA" id="ARBA00022727"/>
    </source>
</evidence>
<dbReference type="GO" id="GO:0004798">
    <property type="term" value="F:dTMP kinase activity"/>
    <property type="evidence" value="ECO:0007669"/>
    <property type="project" value="UniProtKB-UniRule"/>
</dbReference>
<dbReference type="GO" id="GO:0006233">
    <property type="term" value="P:dTDP biosynthetic process"/>
    <property type="evidence" value="ECO:0007669"/>
    <property type="project" value="InterPro"/>
</dbReference>
<comment type="similarity">
    <text evidence="1 12">Belongs to the thymidylate kinase family.</text>
</comment>
<evidence type="ECO:0000256" key="2">
    <source>
        <dbReference type="ARBA" id="ARBA00012980"/>
    </source>
</evidence>
<dbReference type="RefSeq" id="WP_163300750.1">
    <property type="nucleotide sequence ID" value="NZ_JAAGRQ010000008.1"/>
</dbReference>
<keyword evidence="4 12" id="KW-0808">Transferase</keyword>
<dbReference type="InterPro" id="IPR027417">
    <property type="entry name" value="P-loop_NTPase"/>
</dbReference>
<keyword evidence="7 12" id="KW-0418">Kinase</keyword>
<dbReference type="InterPro" id="IPR039430">
    <property type="entry name" value="Thymidylate_kin-like_dom"/>
</dbReference>
<evidence type="ECO:0000256" key="3">
    <source>
        <dbReference type="ARBA" id="ARBA00017144"/>
    </source>
</evidence>
<evidence type="ECO:0000256" key="10">
    <source>
        <dbReference type="ARBA" id="ARBA00048743"/>
    </source>
</evidence>
<evidence type="ECO:0000256" key="11">
    <source>
        <dbReference type="ARBA" id="ARBA00057735"/>
    </source>
</evidence>
<dbReference type="GO" id="GO:0006235">
    <property type="term" value="P:dTTP biosynthetic process"/>
    <property type="evidence" value="ECO:0007669"/>
    <property type="project" value="UniProtKB-UniRule"/>
</dbReference>
<protein>
    <recommendedName>
        <fullName evidence="3 12">Thymidylate kinase</fullName>
        <ecNumber evidence="2 12">2.7.4.9</ecNumber>
    </recommendedName>
    <alternativeName>
        <fullName evidence="9 12">dTMP kinase</fullName>
    </alternativeName>
</protein>
<keyword evidence="5 12" id="KW-0545">Nucleotide biosynthesis</keyword>
<dbReference type="InterPro" id="IPR018094">
    <property type="entry name" value="Thymidylate_kinase"/>
</dbReference>
<evidence type="ECO:0000256" key="9">
    <source>
        <dbReference type="ARBA" id="ARBA00029962"/>
    </source>
</evidence>
<dbReference type="EC" id="2.7.4.9" evidence="2 12"/>
<keyword evidence="6 12" id="KW-0547">Nucleotide-binding</keyword>
<dbReference type="GO" id="GO:0006227">
    <property type="term" value="P:dUDP biosynthetic process"/>
    <property type="evidence" value="ECO:0007669"/>
    <property type="project" value="TreeGrafter"/>
</dbReference>
<comment type="function">
    <text evidence="11 12">Phosphorylation of dTMP to form dTDP in both de novo and salvage pathways of dTTP synthesis.</text>
</comment>
<dbReference type="GO" id="GO:0005829">
    <property type="term" value="C:cytosol"/>
    <property type="evidence" value="ECO:0007669"/>
    <property type="project" value="TreeGrafter"/>
</dbReference>
<dbReference type="Gene3D" id="3.40.50.300">
    <property type="entry name" value="P-loop containing nucleotide triphosphate hydrolases"/>
    <property type="match status" value="1"/>
</dbReference>
<accession>A0A7K3NKE5</accession>
<dbReference type="CDD" id="cd01672">
    <property type="entry name" value="TMPK"/>
    <property type="match status" value="1"/>
</dbReference>
<feature type="domain" description="Thymidylate kinase-like" evidence="13">
    <location>
        <begin position="5"/>
        <end position="199"/>
    </location>
</feature>
<dbReference type="FunFam" id="3.40.50.300:FF:000225">
    <property type="entry name" value="Thymidylate kinase"/>
    <property type="match status" value="1"/>
</dbReference>
<reference evidence="14 15" key="1">
    <citation type="submission" date="2020-02" db="EMBL/GenBank/DDBJ databases">
        <title>Comparative genomics of sulfur disproportionating microorganisms.</title>
        <authorList>
            <person name="Ward L.M."/>
            <person name="Bertran E."/>
            <person name="Johnston D.T."/>
        </authorList>
    </citation>
    <scope>NUCLEOTIDE SEQUENCE [LARGE SCALE GENOMIC DNA]</scope>
    <source>
        <strain evidence="14 15">DSM 3696</strain>
    </source>
</reference>
<dbReference type="EMBL" id="JAAGRQ010000008">
    <property type="protein sequence ID" value="NDY55699.1"/>
    <property type="molecule type" value="Genomic_DNA"/>
</dbReference>
<feature type="binding site" evidence="12">
    <location>
        <begin position="7"/>
        <end position="14"/>
    </location>
    <ligand>
        <name>ATP</name>
        <dbReference type="ChEBI" id="CHEBI:30616"/>
    </ligand>
</feature>
<evidence type="ECO:0000256" key="1">
    <source>
        <dbReference type="ARBA" id="ARBA00009776"/>
    </source>
</evidence>
<evidence type="ECO:0000313" key="15">
    <source>
        <dbReference type="Proteomes" id="UP000469724"/>
    </source>
</evidence>
<evidence type="ECO:0000313" key="14">
    <source>
        <dbReference type="EMBL" id="NDY55699.1"/>
    </source>
</evidence>
<evidence type="ECO:0000256" key="8">
    <source>
        <dbReference type="ARBA" id="ARBA00022840"/>
    </source>
</evidence>
<dbReference type="PANTHER" id="PTHR10344">
    <property type="entry name" value="THYMIDYLATE KINASE"/>
    <property type="match status" value="1"/>
</dbReference>
<evidence type="ECO:0000259" key="13">
    <source>
        <dbReference type="Pfam" id="PF02223"/>
    </source>
</evidence>
<gene>
    <name evidence="12" type="primary">tmk</name>
    <name evidence="14" type="ORF">G3N56_02945</name>
</gene>
<dbReference type="PROSITE" id="PS01331">
    <property type="entry name" value="THYMIDYLATE_KINASE"/>
    <property type="match status" value="1"/>
</dbReference>
<dbReference type="Proteomes" id="UP000469724">
    <property type="component" value="Unassembled WGS sequence"/>
</dbReference>
<dbReference type="GO" id="GO:0005524">
    <property type="term" value="F:ATP binding"/>
    <property type="evidence" value="ECO:0007669"/>
    <property type="project" value="UniProtKB-UniRule"/>
</dbReference>